<sequence length="142" mass="16958">MILLIFFLFSKQLRDLLHQILFQWFLFSFTMPTITFLWFNFSTTFLCSIFTIMMMPTFTSITSIWVIMTSGISFYFHFKSPKQSQHKPVEELGLLFIAIFFFLQPLQYSVRSTWFFHILLQNTKLPLSPLIFPSSPYCKSLF</sequence>
<feature type="transmembrane region" description="Helical" evidence="1">
    <location>
        <begin position="88"/>
        <end position="106"/>
    </location>
</feature>
<name>A0A0F8V7I6_9ZZZZ</name>
<dbReference type="AlphaFoldDB" id="A0A0F8V7I6"/>
<evidence type="ECO:0000256" key="1">
    <source>
        <dbReference type="SAM" id="Phobius"/>
    </source>
</evidence>
<organism evidence="2">
    <name type="scientific">marine sediment metagenome</name>
    <dbReference type="NCBI Taxonomy" id="412755"/>
    <lineage>
        <taxon>unclassified sequences</taxon>
        <taxon>metagenomes</taxon>
        <taxon>ecological metagenomes</taxon>
    </lineage>
</organism>
<reference evidence="2" key="1">
    <citation type="journal article" date="2015" name="Nature">
        <title>Complex archaea that bridge the gap between prokaryotes and eukaryotes.</title>
        <authorList>
            <person name="Spang A."/>
            <person name="Saw J.H."/>
            <person name="Jorgensen S.L."/>
            <person name="Zaremba-Niedzwiedzka K."/>
            <person name="Martijn J."/>
            <person name="Lind A.E."/>
            <person name="van Eijk R."/>
            <person name="Schleper C."/>
            <person name="Guy L."/>
            <person name="Ettema T.J."/>
        </authorList>
    </citation>
    <scope>NUCLEOTIDE SEQUENCE</scope>
</reference>
<gene>
    <name evidence="2" type="ORF">LCGC14_3076300</name>
</gene>
<feature type="transmembrane region" description="Helical" evidence="1">
    <location>
        <begin position="21"/>
        <end position="41"/>
    </location>
</feature>
<protein>
    <submittedName>
        <fullName evidence="2">Uncharacterized protein</fullName>
    </submittedName>
</protein>
<keyword evidence="1" id="KW-1133">Transmembrane helix</keyword>
<evidence type="ECO:0000313" key="2">
    <source>
        <dbReference type="EMBL" id="KKK40432.1"/>
    </source>
</evidence>
<feature type="transmembrane region" description="Helical" evidence="1">
    <location>
        <begin position="53"/>
        <end position="76"/>
    </location>
</feature>
<comment type="caution">
    <text evidence="2">The sequence shown here is derived from an EMBL/GenBank/DDBJ whole genome shotgun (WGS) entry which is preliminary data.</text>
</comment>
<keyword evidence="1" id="KW-0812">Transmembrane</keyword>
<dbReference type="EMBL" id="LAZR01070473">
    <property type="protein sequence ID" value="KKK40432.1"/>
    <property type="molecule type" value="Genomic_DNA"/>
</dbReference>
<accession>A0A0F8V7I6</accession>
<keyword evidence="1" id="KW-0472">Membrane</keyword>
<proteinExistence type="predicted"/>